<accession>A0A1I0W9C5</accession>
<keyword evidence="2" id="KW-0328">Glycosyltransferase</keyword>
<feature type="domain" description="Glycosyl transferase family 1" evidence="4">
    <location>
        <begin position="189"/>
        <end position="347"/>
    </location>
</feature>
<sequence>MNILILSASTGGGHMASSEALKNFIETQDKDANVRVIDTIKYINPTLNKVVSGGYTTLAKEFPLVYKRLYKLTDQKRKLTSMVGKMNLIFSKKLAPLINDFKPDIIITTHPFSTEMISLLKERKKIDIPLMCIMTDYIAHNTWIKPRVDAYIVASETMKNEMIDRGISDKKVYPYGIPVDKKFLEEFDKTKIMHEVGFKEGKTTILVMAGSFGVKNISTIYDEISNIPLDIQIIVITGNNKKLFDELSYKVEVSNKKTELIEFTTEVNKFMKISDVIITKPGGVTTSEALSCNLPMIIFDAIPGQEEGNARFLIENNMAITIGNGNKCKNEVGKLLRDKDKLKDMKNKCLAFDKSKCNENILNLIEKLSKNN</sequence>
<dbReference type="PANTHER" id="PTHR43025:SF3">
    <property type="entry name" value="MONOGALACTOSYLDIACYLGLYCEROL SYNTHASE 1, CHLOROPLASTIC"/>
    <property type="match status" value="1"/>
</dbReference>
<keyword evidence="7" id="KW-1185">Reference proteome</keyword>
<dbReference type="Gene3D" id="3.40.50.2000">
    <property type="entry name" value="Glycogen Phosphorylase B"/>
    <property type="match status" value="2"/>
</dbReference>
<dbReference type="SUPFAM" id="SSF53756">
    <property type="entry name" value="UDP-Glycosyltransferase/glycogen phosphorylase"/>
    <property type="match status" value="1"/>
</dbReference>
<dbReference type="AlphaFoldDB" id="A0A1I0W9C5"/>
<dbReference type="RefSeq" id="WP_090038974.1">
    <property type="nucleotide sequence ID" value="NZ_FOKI01000004.1"/>
</dbReference>
<organism evidence="6 7">
    <name type="scientific">Clostridium frigidicarnis</name>
    <dbReference type="NCBI Taxonomy" id="84698"/>
    <lineage>
        <taxon>Bacteria</taxon>
        <taxon>Bacillati</taxon>
        <taxon>Bacillota</taxon>
        <taxon>Clostridia</taxon>
        <taxon>Eubacteriales</taxon>
        <taxon>Clostridiaceae</taxon>
        <taxon>Clostridium</taxon>
    </lineage>
</organism>
<dbReference type="Proteomes" id="UP000198619">
    <property type="component" value="Unassembled WGS sequence"/>
</dbReference>
<protein>
    <submittedName>
        <fullName evidence="6">Processive 1,2-diacylglycerol beta-glucosyltransferase</fullName>
    </submittedName>
</protein>
<reference evidence="6 7" key="1">
    <citation type="submission" date="2016-10" db="EMBL/GenBank/DDBJ databases">
        <authorList>
            <person name="de Groot N.N."/>
        </authorList>
    </citation>
    <scope>NUCLEOTIDE SEQUENCE [LARGE SCALE GENOMIC DNA]</scope>
    <source>
        <strain evidence="6 7">DSM 12271</strain>
    </source>
</reference>
<dbReference type="InterPro" id="IPR050519">
    <property type="entry name" value="Glycosyltransf_28_UgtP"/>
</dbReference>
<dbReference type="GO" id="GO:0016758">
    <property type="term" value="F:hexosyltransferase activity"/>
    <property type="evidence" value="ECO:0007669"/>
    <property type="project" value="InterPro"/>
</dbReference>
<gene>
    <name evidence="6" type="ORF">SAMN04488528_1004134</name>
</gene>
<dbReference type="GO" id="GO:0009247">
    <property type="term" value="P:glycolipid biosynthetic process"/>
    <property type="evidence" value="ECO:0007669"/>
    <property type="project" value="InterPro"/>
</dbReference>
<proteinExistence type="inferred from homology"/>
<dbReference type="PANTHER" id="PTHR43025">
    <property type="entry name" value="MONOGALACTOSYLDIACYLGLYCEROL SYNTHASE"/>
    <property type="match status" value="1"/>
</dbReference>
<dbReference type="InterPro" id="IPR001296">
    <property type="entry name" value="Glyco_trans_1"/>
</dbReference>
<dbReference type="GO" id="GO:0016020">
    <property type="term" value="C:membrane"/>
    <property type="evidence" value="ECO:0007669"/>
    <property type="project" value="GOC"/>
</dbReference>
<evidence type="ECO:0000313" key="7">
    <source>
        <dbReference type="Proteomes" id="UP000198619"/>
    </source>
</evidence>
<evidence type="ECO:0000256" key="1">
    <source>
        <dbReference type="ARBA" id="ARBA00006962"/>
    </source>
</evidence>
<feature type="domain" description="Diacylglycerol glucosyltransferase N-terminal" evidence="5">
    <location>
        <begin position="14"/>
        <end position="179"/>
    </location>
</feature>
<dbReference type="STRING" id="84698.SAMN04488528_1004134"/>
<evidence type="ECO:0000259" key="5">
    <source>
        <dbReference type="Pfam" id="PF06925"/>
    </source>
</evidence>
<dbReference type="InterPro" id="IPR009695">
    <property type="entry name" value="Diacylglyc_glucosyltr_N"/>
</dbReference>
<dbReference type="OrthoDB" id="9815663at2"/>
<dbReference type="Pfam" id="PF06925">
    <property type="entry name" value="MGDG_synth"/>
    <property type="match status" value="1"/>
</dbReference>
<evidence type="ECO:0000313" key="6">
    <source>
        <dbReference type="EMBL" id="SFA84937.1"/>
    </source>
</evidence>
<name>A0A1I0W9C5_9CLOT</name>
<comment type="similarity">
    <text evidence="1">Belongs to the glycosyltransferase 28 family.</text>
</comment>
<keyword evidence="3 6" id="KW-0808">Transferase</keyword>
<dbReference type="Pfam" id="PF00534">
    <property type="entry name" value="Glycos_transf_1"/>
    <property type="match status" value="1"/>
</dbReference>
<evidence type="ECO:0000259" key="4">
    <source>
        <dbReference type="Pfam" id="PF00534"/>
    </source>
</evidence>
<evidence type="ECO:0000256" key="2">
    <source>
        <dbReference type="ARBA" id="ARBA00022676"/>
    </source>
</evidence>
<dbReference type="EMBL" id="FOKI01000004">
    <property type="protein sequence ID" value="SFA84937.1"/>
    <property type="molecule type" value="Genomic_DNA"/>
</dbReference>
<evidence type="ECO:0000256" key="3">
    <source>
        <dbReference type="ARBA" id="ARBA00022679"/>
    </source>
</evidence>